<accession>A0A9W6SQY5</accession>
<name>A0A9W6SQY5_9ACTN</name>
<dbReference type="InterPro" id="IPR015943">
    <property type="entry name" value="WD40/YVTN_repeat-like_dom_sf"/>
</dbReference>
<keyword evidence="1 2" id="KW-0732">Signal</keyword>
<dbReference type="AlphaFoldDB" id="A0A9W6SQY5"/>
<feature type="domain" description="PLL-like beta propeller" evidence="4">
    <location>
        <begin position="218"/>
        <end position="464"/>
    </location>
</feature>
<gene>
    <name evidence="5" type="ORF">Afil01_61210</name>
</gene>
<dbReference type="InterPro" id="IPR016047">
    <property type="entry name" value="M23ase_b-sheet_dom"/>
</dbReference>
<evidence type="ECO:0000259" key="3">
    <source>
        <dbReference type="Pfam" id="PF01551"/>
    </source>
</evidence>
<evidence type="ECO:0000256" key="2">
    <source>
        <dbReference type="SAM" id="SignalP"/>
    </source>
</evidence>
<feature type="chain" id="PRO_5040875985" description="Peptidase M23-like protein" evidence="2">
    <location>
        <begin position="29"/>
        <end position="467"/>
    </location>
</feature>
<dbReference type="PANTHER" id="PTHR21666">
    <property type="entry name" value="PEPTIDASE-RELATED"/>
    <property type="match status" value="1"/>
</dbReference>
<feature type="domain" description="M23ase beta-sheet core" evidence="3">
    <location>
        <begin position="68"/>
        <end position="147"/>
    </location>
</feature>
<evidence type="ECO:0000313" key="6">
    <source>
        <dbReference type="Proteomes" id="UP001165079"/>
    </source>
</evidence>
<feature type="signal peptide" evidence="2">
    <location>
        <begin position="1"/>
        <end position="28"/>
    </location>
</feature>
<comment type="caution">
    <text evidence="5">The sequence shown here is derived from an EMBL/GenBank/DDBJ whole genome shotgun (WGS) entry which is preliminary data.</text>
</comment>
<dbReference type="RefSeq" id="WP_285666766.1">
    <property type="nucleotide sequence ID" value="NZ_BSTX01000005.1"/>
</dbReference>
<dbReference type="Gene3D" id="2.70.70.10">
    <property type="entry name" value="Glucose Permease (Domain IIA)"/>
    <property type="match status" value="1"/>
</dbReference>
<dbReference type="Pfam" id="PF01551">
    <property type="entry name" value="Peptidase_M23"/>
    <property type="match status" value="1"/>
</dbReference>
<dbReference type="Pfam" id="PF26607">
    <property type="entry name" value="DUF8189"/>
    <property type="match status" value="1"/>
</dbReference>
<dbReference type="PANTHER" id="PTHR21666:SF289">
    <property type="entry name" value="L-ALA--D-GLU ENDOPEPTIDASE"/>
    <property type="match status" value="1"/>
</dbReference>
<evidence type="ECO:0008006" key="7">
    <source>
        <dbReference type="Google" id="ProtNLM"/>
    </source>
</evidence>
<dbReference type="InterPro" id="IPR011055">
    <property type="entry name" value="Dup_hybrid_motif"/>
</dbReference>
<evidence type="ECO:0000256" key="1">
    <source>
        <dbReference type="ARBA" id="ARBA00022729"/>
    </source>
</evidence>
<dbReference type="SUPFAM" id="SSF82171">
    <property type="entry name" value="DPP6 N-terminal domain-like"/>
    <property type="match status" value="1"/>
</dbReference>
<evidence type="ECO:0000313" key="5">
    <source>
        <dbReference type="EMBL" id="GLZ81314.1"/>
    </source>
</evidence>
<sequence>MPRKSRAPFAIIPAVLAAVLFVPPAANATGDRPAFQLPFDCGQTWTANTYNGHKPNSNSLDLTLKGAPSAGQPILASAAGRVTFAGWDNGGGWMVNVAHENGWGTSYLHMIERPDVTVGQEVAQGAVLGHVGSTGDSSGPHLHYQQWAGSPSNTVSSVIDGLSLSVWVGHGQELTSRNCDGGSGVGTDADVPGLSFTPDGKSLFISARTKDGQIGVTNSSATRIAPWYPVGGWMASGPATAWTPSGSAFYTAAQGTDGTVWVNDWNAASGNSGWYSIGGEAASAPAIAWSPDGKRLTVAARGADGTIRLREWTEKDKWGEWRTVGERAASGADLAWSPDGKSLTVAVRRADGKVWAASAKDGKDFGDWKSAGGETTSAPSIVWAPDGKTLHVAARGKDGAVWITDWSPNEDGTWVSIGGEAVGAPSLAWSEATKSLHLAVRGTDGGVWVNDTGDGTTWNGWYSVGAP</sequence>
<dbReference type="InterPro" id="IPR058502">
    <property type="entry name" value="PLL-like_beta-prop"/>
</dbReference>
<protein>
    <recommendedName>
        <fullName evidence="7">Peptidase M23-like protein</fullName>
    </recommendedName>
</protein>
<dbReference type="EMBL" id="BSTX01000005">
    <property type="protein sequence ID" value="GLZ81314.1"/>
    <property type="molecule type" value="Genomic_DNA"/>
</dbReference>
<dbReference type="Proteomes" id="UP001165079">
    <property type="component" value="Unassembled WGS sequence"/>
</dbReference>
<dbReference type="Gene3D" id="2.130.10.10">
    <property type="entry name" value="YVTN repeat-like/Quinoprotein amine dehydrogenase"/>
    <property type="match status" value="1"/>
</dbReference>
<proteinExistence type="predicted"/>
<evidence type="ECO:0000259" key="4">
    <source>
        <dbReference type="Pfam" id="PF26607"/>
    </source>
</evidence>
<reference evidence="5" key="1">
    <citation type="submission" date="2023-03" db="EMBL/GenBank/DDBJ databases">
        <title>Actinorhabdospora filicis NBRC 111898.</title>
        <authorList>
            <person name="Ichikawa N."/>
            <person name="Sato H."/>
            <person name="Tonouchi N."/>
        </authorList>
    </citation>
    <scope>NUCLEOTIDE SEQUENCE</scope>
    <source>
        <strain evidence="5">NBRC 111898</strain>
    </source>
</reference>
<dbReference type="CDD" id="cd12797">
    <property type="entry name" value="M23_peptidase"/>
    <property type="match status" value="1"/>
</dbReference>
<dbReference type="SUPFAM" id="SSF51261">
    <property type="entry name" value="Duplicated hybrid motif"/>
    <property type="match status" value="1"/>
</dbReference>
<dbReference type="InterPro" id="IPR050570">
    <property type="entry name" value="Cell_wall_metabolism_enzyme"/>
</dbReference>
<organism evidence="5 6">
    <name type="scientific">Actinorhabdospora filicis</name>
    <dbReference type="NCBI Taxonomy" id="1785913"/>
    <lineage>
        <taxon>Bacteria</taxon>
        <taxon>Bacillati</taxon>
        <taxon>Actinomycetota</taxon>
        <taxon>Actinomycetes</taxon>
        <taxon>Micromonosporales</taxon>
        <taxon>Micromonosporaceae</taxon>
        <taxon>Actinorhabdospora</taxon>
    </lineage>
</organism>
<dbReference type="GO" id="GO:0004222">
    <property type="term" value="F:metalloendopeptidase activity"/>
    <property type="evidence" value="ECO:0007669"/>
    <property type="project" value="TreeGrafter"/>
</dbReference>
<keyword evidence="6" id="KW-1185">Reference proteome</keyword>